<name>A0A0F9CPX4_9ZZZZ</name>
<evidence type="ECO:0000313" key="2">
    <source>
        <dbReference type="EMBL" id="KKL07691.1"/>
    </source>
</evidence>
<accession>A0A0F9CPX4</accession>
<keyword evidence="1" id="KW-0812">Transmembrane</keyword>
<dbReference type="EMBL" id="LAZR01043183">
    <property type="protein sequence ID" value="KKL07691.1"/>
    <property type="molecule type" value="Genomic_DNA"/>
</dbReference>
<evidence type="ECO:0008006" key="3">
    <source>
        <dbReference type="Google" id="ProtNLM"/>
    </source>
</evidence>
<feature type="transmembrane region" description="Helical" evidence="1">
    <location>
        <begin position="69"/>
        <end position="98"/>
    </location>
</feature>
<keyword evidence="1" id="KW-0472">Membrane</keyword>
<feature type="transmembrane region" description="Helical" evidence="1">
    <location>
        <begin position="6"/>
        <end position="38"/>
    </location>
</feature>
<evidence type="ECO:0000256" key="1">
    <source>
        <dbReference type="SAM" id="Phobius"/>
    </source>
</evidence>
<sequence>MKTKFWPTLVIGGILLTAASTLNLLIIIFAILSVGYGFKLRRLAKKGIKDTKDKEGIAKLSKQKNESKYCGWSTAALIFAFLGGWLGIILGIIALFRIRKNPNLRGK</sequence>
<feature type="non-terminal residue" evidence="2">
    <location>
        <position position="107"/>
    </location>
</feature>
<protein>
    <recommendedName>
        <fullName evidence="3">DUF4190 domain-containing protein</fullName>
    </recommendedName>
</protein>
<reference evidence="2" key="1">
    <citation type="journal article" date="2015" name="Nature">
        <title>Complex archaea that bridge the gap between prokaryotes and eukaryotes.</title>
        <authorList>
            <person name="Spang A."/>
            <person name="Saw J.H."/>
            <person name="Jorgensen S.L."/>
            <person name="Zaremba-Niedzwiedzka K."/>
            <person name="Martijn J."/>
            <person name="Lind A.E."/>
            <person name="van Eijk R."/>
            <person name="Schleper C."/>
            <person name="Guy L."/>
            <person name="Ettema T.J."/>
        </authorList>
    </citation>
    <scope>NUCLEOTIDE SEQUENCE</scope>
</reference>
<proteinExistence type="predicted"/>
<comment type="caution">
    <text evidence="2">The sequence shown here is derived from an EMBL/GenBank/DDBJ whole genome shotgun (WGS) entry which is preliminary data.</text>
</comment>
<gene>
    <name evidence="2" type="ORF">LCGC14_2583450</name>
</gene>
<keyword evidence="1" id="KW-1133">Transmembrane helix</keyword>
<dbReference type="AlphaFoldDB" id="A0A0F9CPX4"/>
<organism evidence="2">
    <name type="scientific">marine sediment metagenome</name>
    <dbReference type="NCBI Taxonomy" id="412755"/>
    <lineage>
        <taxon>unclassified sequences</taxon>
        <taxon>metagenomes</taxon>
        <taxon>ecological metagenomes</taxon>
    </lineage>
</organism>